<comment type="caution">
    <text evidence="1">The sequence shown here is derived from an EMBL/GenBank/DDBJ whole genome shotgun (WGS) entry which is preliminary data.</text>
</comment>
<dbReference type="EMBL" id="FXTY01000002">
    <property type="protein sequence ID" value="SMP13454.1"/>
    <property type="molecule type" value="Genomic_DNA"/>
</dbReference>
<evidence type="ECO:0000313" key="1">
    <source>
        <dbReference type="EMBL" id="SMP13454.1"/>
    </source>
</evidence>
<evidence type="ECO:0008006" key="3">
    <source>
        <dbReference type="Google" id="ProtNLM"/>
    </source>
</evidence>
<organism evidence="1 2">
    <name type="scientific">Shimia sagamensis</name>
    <dbReference type="NCBI Taxonomy" id="1566352"/>
    <lineage>
        <taxon>Bacteria</taxon>
        <taxon>Pseudomonadati</taxon>
        <taxon>Pseudomonadota</taxon>
        <taxon>Alphaproteobacteria</taxon>
        <taxon>Rhodobacterales</taxon>
        <taxon>Roseobacteraceae</taxon>
    </lineage>
</organism>
<dbReference type="Pfam" id="PF07386">
    <property type="entry name" value="DUF1499"/>
    <property type="match status" value="1"/>
</dbReference>
<keyword evidence="2" id="KW-1185">Reference proteome</keyword>
<dbReference type="Proteomes" id="UP001157961">
    <property type="component" value="Unassembled WGS sequence"/>
</dbReference>
<name>A0ABY1NMM7_9RHOB</name>
<gene>
    <name evidence="1" type="ORF">SAMN06265373_102499</name>
</gene>
<sequence>MNFLWLVPILAIGFVLYVRLAPSDPARWHKEPQIAHDSDTENSARRLVMSGRDGLARFHQVAVGTPRTTALAGSVEAGMVTYVTRSKTMAYPDYTTAYQDGDMLKVYGRSRFGRRDFGVNGARVDGWIDAL</sequence>
<accession>A0ABY1NMM7</accession>
<dbReference type="RefSeq" id="WP_283425234.1">
    <property type="nucleotide sequence ID" value="NZ_FXTY01000002.1"/>
</dbReference>
<proteinExistence type="predicted"/>
<dbReference type="InterPro" id="IPR010865">
    <property type="entry name" value="DUF1499"/>
</dbReference>
<reference evidence="1 2" key="1">
    <citation type="submission" date="2017-05" db="EMBL/GenBank/DDBJ databases">
        <authorList>
            <person name="Varghese N."/>
            <person name="Submissions S."/>
        </authorList>
    </citation>
    <scope>NUCLEOTIDE SEQUENCE [LARGE SCALE GENOMIC DNA]</scope>
    <source>
        <strain evidence="1 2">DSM 29734</strain>
    </source>
</reference>
<evidence type="ECO:0000313" key="2">
    <source>
        <dbReference type="Proteomes" id="UP001157961"/>
    </source>
</evidence>
<protein>
    <recommendedName>
        <fullName evidence="3">DUF1499 domain-containing protein</fullName>
    </recommendedName>
</protein>